<geneLocation type="mitochondrion" evidence="2"/>
<keyword evidence="2" id="KW-0496">Mitochondrion</keyword>
<protein>
    <submittedName>
        <fullName evidence="2">Hypothetical orf1</fullName>
    </submittedName>
</protein>
<dbReference type="InterPro" id="IPR035901">
    <property type="entry name" value="GIY-YIG_endonuc_sf"/>
</dbReference>
<dbReference type="RefSeq" id="YP_002970777.1">
    <property type="nucleotide sequence ID" value="NC_012824.1"/>
</dbReference>
<dbReference type="InterPro" id="IPR000305">
    <property type="entry name" value="GIY-YIG_endonuc"/>
</dbReference>
<dbReference type="PROSITE" id="PS50164">
    <property type="entry name" value="GIY_YIG"/>
    <property type="match status" value="1"/>
</dbReference>
<sequence>MFNPFINCTNFIDSKFFKKVPVISYPNINLFKEDILRDNKGKTGIYMLTNLITYEFYIGSAINLSDKFNGYFFSDSLKNNQLKEINIIHNLVLKYNNSKFKLDILEYCKLIELIRKEEYYINNLNPTYNILKLKGLNYEFKIGEAEKEIFKDKSKNIKYSKIFNI</sequence>
<dbReference type="InterPro" id="IPR006350">
    <property type="entry name" value="Intron_endoG1"/>
</dbReference>
<dbReference type="SMART" id="SM00465">
    <property type="entry name" value="GIYc"/>
    <property type="match status" value="1"/>
</dbReference>
<accession>C5HA15</accession>
<feature type="domain" description="GIY-YIG" evidence="1">
    <location>
        <begin position="41"/>
        <end position="130"/>
    </location>
</feature>
<dbReference type="NCBIfam" id="TIGR01453">
    <property type="entry name" value="grpIintron_endo"/>
    <property type="match status" value="1"/>
</dbReference>
<dbReference type="GeneID" id="8207006"/>
<dbReference type="AlphaFoldDB" id="C5HA15"/>
<proteinExistence type="predicted"/>
<dbReference type="SUPFAM" id="SSF82771">
    <property type="entry name" value="GIY-YIG endonuclease"/>
    <property type="match status" value="1"/>
</dbReference>
<dbReference type="Gene3D" id="3.40.1440.10">
    <property type="entry name" value="GIY-YIG endonuclease"/>
    <property type="match status" value="1"/>
</dbReference>
<organism evidence="2">
    <name type="scientific">Trichophyton rubrum</name>
    <name type="common">Athlete's foot fungus</name>
    <name type="synonym">Epidermophyton rubrum</name>
    <dbReference type="NCBI Taxonomy" id="5551"/>
    <lineage>
        <taxon>Eukaryota</taxon>
        <taxon>Fungi</taxon>
        <taxon>Dikarya</taxon>
        <taxon>Ascomycota</taxon>
        <taxon>Pezizomycotina</taxon>
        <taxon>Eurotiomycetes</taxon>
        <taxon>Eurotiomycetidae</taxon>
        <taxon>Onygenales</taxon>
        <taxon>Arthrodermataceae</taxon>
        <taxon>Trichophyton</taxon>
    </lineage>
</organism>
<evidence type="ECO:0000259" key="1">
    <source>
        <dbReference type="PROSITE" id="PS50164"/>
    </source>
</evidence>
<dbReference type="EMBL" id="FJ385026">
    <property type="protein sequence ID" value="ACR19565.1"/>
    <property type="molecule type" value="Genomic_DNA"/>
</dbReference>
<dbReference type="GO" id="GO:0004519">
    <property type="term" value="F:endonuclease activity"/>
    <property type="evidence" value="ECO:0007669"/>
    <property type="project" value="InterPro"/>
</dbReference>
<evidence type="ECO:0000313" key="2">
    <source>
        <dbReference type="EMBL" id="ACR19565.1"/>
    </source>
</evidence>
<reference evidence="2" key="1">
    <citation type="journal article" date="2009" name="BMC Genomics">
        <title>Recent dermatophyte divergence revealed by comparative and phylogenetic analysis of mitochondrial genomes.</title>
        <authorList>
            <person name="Wu Y."/>
            <person name="Yang J."/>
            <person name="Yang F."/>
            <person name="Liu T."/>
            <person name="Leng W.C."/>
            <person name="Chu Y.L."/>
            <person name="Jin Q."/>
        </authorList>
    </citation>
    <scope>NUCLEOTIDE SEQUENCE</scope>
    <source>
        <strain evidence="2">BMU 01672</strain>
    </source>
</reference>
<name>C5HA15_TRIRU</name>
<dbReference type="Pfam" id="PF01541">
    <property type="entry name" value="GIY-YIG"/>
    <property type="match status" value="1"/>
</dbReference>